<feature type="compositionally biased region" description="Basic and acidic residues" evidence="2">
    <location>
        <begin position="411"/>
        <end position="439"/>
    </location>
</feature>
<dbReference type="HOGENOM" id="CLU_040783_0_0_9"/>
<evidence type="ECO:0000256" key="1">
    <source>
        <dbReference type="ARBA" id="ARBA00093462"/>
    </source>
</evidence>
<comment type="similarity">
    <text evidence="1">Belongs to the DnaB/DnaD family.</text>
</comment>
<feature type="domain" description="Replicative helicase loading/DNA remodeling protein DnaB N-terminal winged helix" evidence="4">
    <location>
        <begin position="11"/>
        <end position="260"/>
    </location>
</feature>
<proteinExistence type="inferred from homology"/>
<protein>
    <submittedName>
        <fullName evidence="5">Chromosome replication initiation/membrane attachment protein</fullName>
    </submittedName>
</protein>
<feature type="region of interest" description="Disordered" evidence="2">
    <location>
        <begin position="274"/>
        <end position="294"/>
    </location>
</feature>
<feature type="domain" description="DnaB/C C-terminal" evidence="3">
    <location>
        <begin position="318"/>
        <end position="381"/>
    </location>
</feature>
<dbReference type="Proteomes" id="UP000001411">
    <property type="component" value="Chromosome"/>
</dbReference>
<feature type="compositionally biased region" description="Basic and acidic residues" evidence="2">
    <location>
        <begin position="274"/>
        <end position="291"/>
    </location>
</feature>
<accession>A0A0H2VI76</accession>
<gene>
    <name evidence="5" type="ordered locus">SE_1359</name>
</gene>
<dbReference type="PATRIC" id="fig|176280.10.peg.1328"/>
<name>A0A0H2VI76_STAES</name>
<reference evidence="5 6" key="1">
    <citation type="journal article" date="2003" name="Mol. Microbiol.">
        <title>Genome-based analysis of virulence genes in a non-biofilm-forming Staphylococcus epidermidis strain (ATCC 12228).</title>
        <authorList>
            <person name="Zhang Y.Q."/>
            <person name="Ren S.X."/>
            <person name="Li H.L."/>
            <person name="Wang Y.X."/>
            <person name="Fu G."/>
            <person name="Yang J."/>
            <person name="Qin Z.Q."/>
            <person name="Miao Y.G."/>
            <person name="Wang W.Y."/>
            <person name="Chen R.S."/>
            <person name="Shen Y."/>
            <person name="Chen Z."/>
            <person name="Yuan Z.H."/>
            <person name="Zhao G.P."/>
            <person name="Qu D."/>
            <person name="Danchin A."/>
            <person name="Wen Y.M."/>
        </authorList>
    </citation>
    <scope>NUCLEOTIDE SEQUENCE [LARGE SCALE GENOMIC DNA]</scope>
    <source>
        <strain evidence="6">ATCC 12228 / FDA PCI 1200</strain>
    </source>
</reference>
<sequence length="456" mass="54198">MGLQTYEYGLKPQDGFEVITHFEFTSQHLDILNRLFTPLIGVESIGLYHFMSQFIDESQQLGLTHYIFMNELKINLLDFREQMDNLEAIGLIKTFVRHEEKYSHFVYELIQPPTAYQFFNDPMLSVFLFSEVDKKRYQALKSYFEKDEKDLSKYQQTTRKFTEVFNVPKKVNVSDQINLKQIKHYDGIDLSNETFDFEMLRQMLNHHFISNEIIDKEAKNLIIQLATLYGITEDGMKNVILSSITSAQQLSFEEMRKKARTYYLIEHDNQLPKLEHQTNKINDEKKDRQAEDTTNDWLQLLDETSPIDMLASWSDSEPTQSQKSMIEELINREKMNFGVINILLQFVMLKEDMKLPKSYIFEIASNWKKIGISNAKQAYEYALQVNQPKNYETHSNDKRQNNRGRQNQFLSKEKTPKWLQNRDDQEENKEINDDTLEEDRQAFLEKLNQKWKEEDN</sequence>
<dbReference type="OrthoDB" id="2082007at2"/>
<evidence type="ECO:0000259" key="4">
    <source>
        <dbReference type="Pfam" id="PF25888"/>
    </source>
</evidence>
<feature type="region of interest" description="Disordered" evidence="2">
    <location>
        <begin position="391"/>
        <end position="439"/>
    </location>
</feature>
<dbReference type="InterPro" id="IPR006343">
    <property type="entry name" value="DnaB/C_C"/>
</dbReference>
<dbReference type="KEGG" id="sep:SE_1359"/>
<evidence type="ECO:0000313" key="6">
    <source>
        <dbReference type="Proteomes" id="UP000001411"/>
    </source>
</evidence>
<dbReference type="GeneID" id="50018526"/>
<dbReference type="Pfam" id="PF07261">
    <property type="entry name" value="DnaB_2"/>
    <property type="match status" value="1"/>
</dbReference>
<dbReference type="RefSeq" id="WP_001830762.1">
    <property type="nucleotide sequence ID" value="NC_004461.1"/>
</dbReference>
<dbReference type="eggNOG" id="COG3611">
    <property type="taxonomic scope" value="Bacteria"/>
</dbReference>
<dbReference type="Pfam" id="PF25888">
    <property type="entry name" value="WHD_DnaB"/>
    <property type="match status" value="1"/>
</dbReference>
<evidence type="ECO:0000259" key="3">
    <source>
        <dbReference type="Pfam" id="PF07261"/>
    </source>
</evidence>
<dbReference type="InterPro" id="IPR058660">
    <property type="entry name" value="WHD_DnaB"/>
</dbReference>
<feature type="compositionally biased region" description="Basic and acidic residues" evidence="2">
    <location>
        <begin position="391"/>
        <end position="400"/>
    </location>
</feature>
<evidence type="ECO:0000313" key="5">
    <source>
        <dbReference type="EMBL" id="AAO04958.1"/>
    </source>
</evidence>
<evidence type="ECO:0000256" key="2">
    <source>
        <dbReference type="SAM" id="MobiDB-lite"/>
    </source>
</evidence>
<organism evidence="5 6">
    <name type="scientific">Staphylococcus epidermidis (strain ATCC 12228 / FDA PCI 1200)</name>
    <dbReference type="NCBI Taxonomy" id="176280"/>
    <lineage>
        <taxon>Bacteria</taxon>
        <taxon>Bacillati</taxon>
        <taxon>Bacillota</taxon>
        <taxon>Bacilli</taxon>
        <taxon>Bacillales</taxon>
        <taxon>Staphylococcaceae</taxon>
        <taxon>Staphylococcus</taxon>
    </lineage>
</organism>
<dbReference type="EMBL" id="AE015929">
    <property type="protein sequence ID" value="AAO04958.1"/>
    <property type="molecule type" value="Genomic_DNA"/>
</dbReference>
<dbReference type="AlphaFoldDB" id="A0A0H2VI76"/>